<keyword evidence="2" id="KW-1185">Reference proteome</keyword>
<name>A0ABN8J692_9NEOP</name>
<dbReference type="EMBL" id="OW152820">
    <property type="protein sequence ID" value="CAH2074961.1"/>
    <property type="molecule type" value="Genomic_DNA"/>
</dbReference>
<dbReference type="Proteomes" id="UP000837857">
    <property type="component" value="Chromosome 8"/>
</dbReference>
<proteinExistence type="predicted"/>
<gene>
    <name evidence="1" type="ORF">IPOD504_LOCUS16373</name>
</gene>
<sequence length="114" mass="12870">MWLTGDSGRGMLDVLISVRRRRCSAVSDALRLLARPWPDKSADSALNPRNSFGRSIVTGGRNWCALPPTDATFAIEHALQRAPGSMEFVLFHDEKEQKTQLHYRGVRNKRKHAL</sequence>
<feature type="non-terminal residue" evidence="1">
    <location>
        <position position="114"/>
    </location>
</feature>
<evidence type="ECO:0000313" key="1">
    <source>
        <dbReference type="EMBL" id="CAH2074961.1"/>
    </source>
</evidence>
<accession>A0ABN8J692</accession>
<protein>
    <submittedName>
        <fullName evidence="1">Uncharacterized protein</fullName>
    </submittedName>
</protein>
<reference evidence="1" key="1">
    <citation type="submission" date="2022-03" db="EMBL/GenBank/DDBJ databases">
        <authorList>
            <person name="Martin H S."/>
        </authorList>
    </citation>
    <scope>NUCLEOTIDE SEQUENCE</scope>
</reference>
<evidence type="ECO:0000313" key="2">
    <source>
        <dbReference type="Proteomes" id="UP000837857"/>
    </source>
</evidence>
<organism evidence="1 2">
    <name type="scientific">Iphiclides podalirius</name>
    <name type="common">scarce swallowtail</name>
    <dbReference type="NCBI Taxonomy" id="110791"/>
    <lineage>
        <taxon>Eukaryota</taxon>
        <taxon>Metazoa</taxon>
        <taxon>Ecdysozoa</taxon>
        <taxon>Arthropoda</taxon>
        <taxon>Hexapoda</taxon>
        <taxon>Insecta</taxon>
        <taxon>Pterygota</taxon>
        <taxon>Neoptera</taxon>
        <taxon>Endopterygota</taxon>
        <taxon>Lepidoptera</taxon>
        <taxon>Glossata</taxon>
        <taxon>Ditrysia</taxon>
        <taxon>Papilionoidea</taxon>
        <taxon>Papilionidae</taxon>
        <taxon>Papilioninae</taxon>
        <taxon>Iphiclides</taxon>
    </lineage>
</organism>